<evidence type="ECO:0000256" key="4">
    <source>
        <dbReference type="ARBA" id="ARBA00022837"/>
    </source>
</evidence>
<comment type="caution">
    <text evidence="6">The sequence shown here is derived from an EMBL/GenBank/DDBJ whole genome shotgun (WGS) entry which is preliminary data.</text>
</comment>
<dbReference type="Gene3D" id="3.40.720.10">
    <property type="entry name" value="Alkaline Phosphatase, subunit A"/>
    <property type="match status" value="1"/>
</dbReference>
<evidence type="ECO:0000256" key="2">
    <source>
        <dbReference type="ARBA" id="ARBA00022723"/>
    </source>
</evidence>
<dbReference type="InterPro" id="IPR050738">
    <property type="entry name" value="Sulfatase"/>
</dbReference>
<dbReference type="PANTHER" id="PTHR42693:SF53">
    <property type="entry name" value="ENDO-4-O-SULFATASE"/>
    <property type="match status" value="1"/>
</dbReference>
<evidence type="ECO:0000313" key="6">
    <source>
        <dbReference type="EMBL" id="MCU6792862.1"/>
    </source>
</evidence>
<dbReference type="Pfam" id="PF00884">
    <property type="entry name" value="Sulfatase"/>
    <property type="match status" value="1"/>
</dbReference>
<keyword evidence="7" id="KW-1185">Reference proteome</keyword>
<keyword evidence="3" id="KW-0378">Hydrolase</keyword>
<dbReference type="Proteomes" id="UP001652445">
    <property type="component" value="Unassembled WGS sequence"/>
</dbReference>
<evidence type="ECO:0000256" key="1">
    <source>
        <dbReference type="ARBA" id="ARBA00008779"/>
    </source>
</evidence>
<organism evidence="6 7">
    <name type="scientific">Paenibacillus baimaensis</name>
    <dbReference type="NCBI Taxonomy" id="2982185"/>
    <lineage>
        <taxon>Bacteria</taxon>
        <taxon>Bacillati</taxon>
        <taxon>Bacillota</taxon>
        <taxon>Bacilli</taxon>
        <taxon>Bacillales</taxon>
        <taxon>Paenibacillaceae</taxon>
        <taxon>Paenibacillus</taxon>
    </lineage>
</organism>
<evidence type="ECO:0000313" key="7">
    <source>
        <dbReference type="Proteomes" id="UP001652445"/>
    </source>
</evidence>
<comment type="similarity">
    <text evidence="1">Belongs to the sulfatase family.</text>
</comment>
<feature type="domain" description="Sulfatase N-terminal" evidence="5">
    <location>
        <begin position="10"/>
        <end position="341"/>
    </location>
</feature>
<sequence length="472" mass="52650">MKMKKGDKQPNIVFILSDDQGVWAMGCAGNREVRTPNLDRLAARGVRFDNFFCTSPVCSPARASLFTGRIPSQHGVHDWIREGSIGPGAIEYLAGQTAYTEVLAEHGYVCGLSGKWHLGDSVKPQKGFTHWFVHQTGGSPYYNAPMIRDGKLYNEPAYVTDVITDDALQFIDDRVGAEDERPFYLSVHYSAPHSPWLNGNHPQSYLDQYADCPGESCPLDTPRHPWLIKTAPGEDNPLDNLRGYYASITAMDANIGRILDKLETHGLTDDTLIIFMSDNGFNFGHHGVFGKGNGTFPQNMYDTSIKVPALFSHTGRIPQNVVSEAMVSGYDFMPTLLDYVGLPNPAADSLPGHSFLPQLLGDVADERDNVVIYDEYGPVRMIRSKVWKYVHRYPYGPHELYDLVRDPQESVNLNDAPECRSQREAMKSQLEQWFVQYVDPAVDGVREPVSGFGQLAEAGVRGKGKQAYHDQE</sequence>
<dbReference type="PROSITE" id="PS00523">
    <property type="entry name" value="SULFATASE_1"/>
    <property type="match status" value="1"/>
</dbReference>
<dbReference type="EMBL" id="JAOQIO010000034">
    <property type="protein sequence ID" value="MCU6792862.1"/>
    <property type="molecule type" value="Genomic_DNA"/>
</dbReference>
<dbReference type="PANTHER" id="PTHR42693">
    <property type="entry name" value="ARYLSULFATASE FAMILY MEMBER"/>
    <property type="match status" value="1"/>
</dbReference>
<evidence type="ECO:0000259" key="5">
    <source>
        <dbReference type="Pfam" id="PF00884"/>
    </source>
</evidence>
<protein>
    <submittedName>
        <fullName evidence="6">Sulfatase-like hydrolase/transferase</fullName>
    </submittedName>
</protein>
<dbReference type="InterPro" id="IPR024607">
    <property type="entry name" value="Sulfatase_CS"/>
</dbReference>
<dbReference type="SUPFAM" id="SSF53649">
    <property type="entry name" value="Alkaline phosphatase-like"/>
    <property type="match status" value="1"/>
</dbReference>
<keyword evidence="2" id="KW-0479">Metal-binding</keyword>
<accession>A0ABT2UE33</accession>
<dbReference type="InterPro" id="IPR017850">
    <property type="entry name" value="Alkaline_phosphatase_core_sf"/>
</dbReference>
<reference evidence="6 7" key="1">
    <citation type="submission" date="2022-09" db="EMBL/GenBank/DDBJ databases">
        <authorList>
            <person name="Han X.L."/>
            <person name="Wang Q."/>
            <person name="Lu T."/>
        </authorList>
    </citation>
    <scope>NUCLEOTIDE SEQUENCE [LARGE SCALE GENOMIC DNA]</scope>
    <source>
        <strain evidence="6 7">WQ 127069</strain>
    </source>
</reference>
<dbReference type="RefSeq" id="WP_262684216.1">
    <property type="nucleotide sequence ID" value="NZ_JAOQIO010000034.1"/>
</dbReference>
<name>A0ABT2UE33_9BACL</name>
<evidence type="ECO:0000256" key="3">
    <source>
        <dbReference type="ARBA" id="ARBA00022801"/>
    </source>
</evidence>
<dbReference type="CDD" id="cd16149">
    <property type="entry name" value="sulfatase_like"/>
    <property type="match status" value="1"/>
</dbReference>
<dbReference type="InterPro" id="IPR000917">
    <property type="entry name" value="Sulfatase_N"/>
</dbReference>
<gene>
    <name evidence="6" type="ORF">OB236_12100</name>
</gene>
<proteinExistence type="inferred from homology"/>
<keyword evidence="4" id="KW-0106">Calcium</keyword>